<dbReference type="GO" id="GO:0035999">
    <property type="term" value="P:tetrahydrofolate interconversion"/>
    <property type="evidence" value="ECO:0007669"/>
    <property type="project" value="TreeGrafter"/>
</dbReference>
<dbReference type="PIRSF" id="PIRSF006806">
    <property type="entry name" value="FTHF_cligase"/>
    <property type="match status" value="1"/>
</dbReference>
<evidence type="ECO:0000256" key="3">
    <source>
        <dbReference type="ARBA" id="ARBA00022840"/>
    </source>
</evidence>
<dbReference type="InterPro" id="IPR002698">
    <property type="entry name" value="FTHF_cligase"/>
</dbReference>
<dbReference type="SUPFAM" id="SSF100950">
    <property type="entry name" value="NagB/RpiA/CoA transferase-like"/>
    <property type="match status" value="1"/>
</dbReference>
<dbReference type="InterPro" id="IPR024185">
    <property type="entry name" value="FTHF_cligase-like_sf"/>
</dbReference>
<comment type="similarity">
    <text evidence="1 5">Belongs to the 5-formyltetrahydrofolate cyclo-ligase family.</text>
</comment>
<dbReference type="AlphaFoldDB" id="A0A2V1IUC4"/>
<keyword evidence="5" id="KW-0479">Metal-binding</keyword>
<dbReference type="PANTHER" id="PTHR23407">
    <property type="entry name" value="ATPASE INHIBITOR/5-FORMYLTETRAHYDROFOLATE CYCLO-LIGASE"/>
    <property type="match status" value="1"/>
</dbReference>
<evidence type="ECO:0000256" key="1">
    <source>
        <dbReference type="ARBA" id="ARBA00010638"/>
    </source>
</evidence>
<dbReference type="Gene3D" id="3.40.50.10420">
    <property type="entry name" value="NagB/RpiA/CoA transferase-like"/>
    <property type="match status" value="1"/>
</dbReference>
<dbReference type="NCBIfam" id="TIGR02727">
    <property type="entry name" value="MTHFS_bact"/>
    <property type="match status" value="1"/>
</dbReference>
<feature type="binding site" evidence="4">
    <location>
        <begin position="127"/>
        <end position="135"/>
    </location>
    <ligand>
        <name>ATP</name>
        <dbReference type="ChEBI" id="CHEBI:30616"/>
    </ligand>
</feature>
<comment type="caution">
    <text evidence="6">The sequence shown here is derived from an EMBL/GenBank/DDBJ whole genome shotgun (WGS) entry which is preliminary data.</text>
</comment>
<dbReference type="RefSeq" id="WP_107035559.1">
    <property type="nucleotide sequence ID" value="NZ_CAOLHR010000001.1"/>
</dbReference>
<dbReference type="PANTHER" id="PTHR23407:SF1">
    <property type="entry name" value="5-FORMYLTETRAHYDROFOLATE CYCLO-LIGASE"/>
    <property type="match status" value="1"/>
</dbReference>
<dbReference type="GO" id="GO:0046872">
    <property type="term" value="F:metal ion binding"/>
    <property type="evidence" value="ECO:0007669"/>
    <property type="project" value="UniProtKB-KW"/>
</dbReference>
<keyword evidence="5" id="KW-0460">Magnesium</keyword>
<sequence>MKKDDIRRTVRARKSLLTENEKAEAAQSVFDRLEQMAAFMMADRILMYHSLPDELSTRDFLGKWSGRKHFFLPRVNGVNLDILPYEQTRLHLGAFEIEEPDGNDLTDIADIELIIVPAVAYDRHGNRVGRGKGYYDRMLAGSRATKVGVGYDFQLIDDAIDTDSHDVPVDIVITQSHTVIRRR</sequence>
<keyword evidence="2 4" id="KW-0547">Nucleotide-binding</keyword>
<protein>
    <recommendedName>
        <fullName evidence="5">5-formyltetrahydrofolate cyclo-ligase</fullName>
        <ecNumber evidence="5">6.3.3.2</ecNumber>
    </recommendedName>
</protein>
<dbReference type="Proteomes" id="UP000244925">
    <property type="component" value="Unassembled WGS sequence"/>
</dbReference>
<evidence type="ECO:0000313" key="7">
    <source>
        <dbReference type="Proteomes" id="UP000244925"/>
    </source>
</evidence>
<evidence type="ECO:0000256" key="2">
    <source>
        <dbReference type="ARBA" id="ARBA00022741"/>
    </source>
</evidence>
<comment type="catalytic activity">
    <reaction evidence="5">
        <text>(6S)-5-formyl-5,6,7,8-tetrahydrofolate + ATP = (6R)-5,10-methenyltetrahydrofolate + ADP + phosphate</text>
        <dbReference type="Rhea" id="RHEA:10488"/>
        <dbReference type="ChEBI" id="CHEBI:30616"/>
        <dbReference type="ChEBI" id="CHEBI:43474"/>
        <dbReference type="ChEBI" id="CHEBI:57455"/>
        <dbReference type="ChEBI" id="CHEBI:57457"/>
        <dbReference type="ChEBI" id="CHEBI:456216"/>
        <dbReference type="EC" id="6.3.3.2"/>
    </reaction>
</comment>
<evidence type="ECO:0000313" key="6">
    <source>
        <dbReference type="EMBL" id="PWB08456.1"/>
    </source>
</evidence>
<comment type="cofactor">
    <cofactor evidence="5">
        <name>Mg(2+)</name>
        <dbReference type="ChEBI" id="CHEBI:18420"/>
    </cofactor>
</comment>
<dbReference type="InterPro" id="IPR037171">
    <property type="entry name" value="NagB/RpiA_transferase-like"/>
</dbReference>
<feature type="binding site" evidence="4">
    <location>
        <begin position="3"/>
        <end position="7"/>
    </location>
    <ligand>
        <name>ATP</name>
        <dbReference type="ChEBI" id="CHEBI:30616"/>
    </ligand>
</feature>
<gene>
    <name evidence="6" type="ORF">C5O25_04620</name>
</gene>
<dbReference type="EMBL" id="PUBV01000006">
    <property type="protein sequence ID" value="PWB08456.1"/>
    <property type="molecule type" value="Genomic_DNA"/>
</dbReference>
<accession>A0A2V1IUC4</accession>
<dbReference type="GeneID" id="93423307"/>
<dbReference type="GO" id="GO:0005524">
    <property type="term" value="F:ATP binding"/>
    <property type="evidence" value="ECO:0007669"/>
    <property type="project" value="UniProtKB-KW"/>
</dbReference>
<name>A0A2V1IUC4_9BACT</name>
<reference evidence="7" key="1">
    <citation type="submission" date="2018-02" db="EMBL/GenBank/DDBJ databases">
        <authorList>
            <person name="Clavel T."/>
            <person name="Strowig T."/>
        </authorList>
    </citation>
    <scope>NUCLEOTIDE SEQUENCE [LARGE SCALE GENOMIC DNA]</scope>
    <source>
        <strain evidence="7">DSM 100764</strain>
    </source>
</reference>
<proteinExistence type="inferred from homology"/>
<keyword evidence="7" id="KW-1185">Reference proteome</keyword>
<dbReference type="Pfam" id="PF01812">
    <property type="entry name" value="5-FTHF_cyc-lig"/>
    <property type="match status" value="1"/>
</dbReference>
<feature type="binding site" evidence="4">
    <location>
        <position position="54"/>
    </location>
    <ligand>
        <name>substrate</name>
    </ligand>
</feature>
<keyword evidence="3 4" id="KW-0067">ATP-binding</keyword>
<dbReference type="GO" id="GO:0030272">
    <property type="term" value="F:5-formyltetrahydrofolate cyclo-ligase activity"/>
    <property type="evidence" value="ECO:0007669"/>
    <property type="project" value="UniProtKB-EC"/>
</dbReference>
<dbReference type="GO" id="GO:0009396">
    <property type="term" value="P:folic acid-containing compound biosynthetic process"/>
    <property type="evidence" value="ECO:0007669"/>
    <property type="project" value="TreeGrafter"/>
</dbReference>
<dbReference type="EC" id="6.3.3.2" evidence="5"/>
<organism evidence="6 7">
    <name type="scientific">Paramuribaculum intestinale</name>
    <dbReference type="NCBI Taxonomy" id="2094151"/>
    <lineage>
        <taxon>Bacteria</taxon>
        <taxon>Pseudomonadati</taxon>
        <taxon>Bacteroidota</taxon>
        <taxon>Bacteroidia</taxon>
        <taxon>Bacteroidales</taxon>
        <taxon>Muribaculaceae</taxon>
        <taxon>Paramuribaculum</taxon>
    </lineage>
</organism>
<keyword evidence="6" id="KW-0436">Ligase</keyword>
<evidence type="ECO:0000256" key="4">
    <source>
        <dbReference type="PIRSR" id="PIRSR006806-1"/>
    </source>
</evidence>
<evidence type="ECO:0000256" key="5">
    <source>
        <dbReference type="RuleBase" id="RU361279"/>
    </source>
</evidence>